<reference evidence="1 2" key="1">
    <citation type="submission" date="2014-01" db="EMBL/GenBank/DDBJ databases">
        <title>Comparative genomics of Fusobacterium necrophorum wild isolates.</title>
        <authorList>
            <person name="Kittichotirat W."/>
            <person name="Bumgarner R.E."/>
            <person name="Lawrence P."/>
        </authorList>
    </citation>
    <scope>NUCLEOTIDE SEQUENCE [LARGE SCALE GENOMIC DNA]</scope>
    <source>
        <strain evidence="1 2">BL</strain>
    </source>
</reference>
<accession>A0AB73BTV3</accession>
<gene>
    <name evidence="1" type="ORF">FUSO3_11435</name>
</gene>
<comment type="caution">
    <text evidence="1">The sequence shown here is derived from an EMBL/GenBank/DDBJ whole genome shotgun (WGS) entry which is preliminary data.</text>
</comment>
<organism evidence="1 2">
    <name type="scientific">Fusobacterium necrophorum BL</name>
    <dbReference type="NCBI Taxonomy" id="1441732"/>
    <lineage>
        <taxon>Bacteria</taxon>
        <taxon>Fusobacteriati</taxon>
        <taxon>Fusobacteriota</taxon>
        <taxon>Fusobacteriia</taxon>
        <taxon>Fusobacteriales</taxon>
        <taxon>Fusobacteriaceae</taxon>
        <taxon>Fusobacterium</taxon>
    </lineage>
</organism>
<evidence type="ECO:0000313" key="2">
    <source>
        <dbReference type="Proteomes" id="UP000027473"/>
    </source>
</evidence>
<protein>
    <submittedName>
        <fullName evidence="1">Uncharacterized protein</fullName>
    </submittedName>
</protein>
<dbReference type="EMBL" id="JAAC01000210">
    <property type="protein sequence ID" value="KDE60966.1"/>
    <property type="molecule type" value="Genomic_DNA"/>
</dbReference>
<name>A0AB73BTV3_9FUSO</name>
<dbReference type="AlphaFoldDB" id="A0AB73BTV3"/>
<evidence type="ECO:0000313" key="1">
    <source>
        <dbReference type="EMBL" id="KDE60966.1"/>
    </source>
</evidence>
<sequence>MTEKERKEIEDKLGPITEGDEEFFKNENVEGEIVEK</sequence>
<proteinExistence type="predicted"/>
<dbReference type="Proteomes" id="UP000027473">
    <property type="component" value="Unassembled WGS sequence"/>
</dbReference>